<protein>
    <submittedName>
        <fullName evidence="1">Uncharacterized protein</fullName>
    </submittedName>
</protein>
<sequence>MDSSATALFEFTRSRVTDEDIVNFSPSDPGYPNYVKLWTQIRRSGVIPNDADFDLTEVIGLTGWAKPKEWKKPERFRIYRRFTSAVGIALLHQGHDSETVRPANYLARDLLIDLDPSSERHITLMRDVCKSTRIILSTTNLDEGYPFFTLASMILAQKAGAWNEAEAAASQLIEDENAVRSNEILNWLVQDDRFLLGLSVYDQLHGDWKAIAKELKNPNQHEETQLVIDVLSQ</sequence>
<accession>A0AAT9FNA2</accession>
<organism evidence="1">
    <name type="scientific">Oceaniferula spumae</name>
    <dbReference type="NCBI Taxonomy" id="2979115"/>
    <lineage>
        <taxon>Bacteria</taxon>
        <taxon>Pseudomonadati</taxon>
        <taxon>Verrucomicrobiota</taxon>
        <taxon>Verrucomicrobiia</taxon>
        <taxon>Verrucomicrobiales</taxon>
        <taxon>Verrucomicrobiaceae</taxon>
        <taxon>Oceaniferula</taxon>
    </lineage>
</organism>
<name>A0AAT9FNA2_9BACT</name>
<dbReference type="AlphaFoldDB" id="A0AAT9FNA2"/>
<reference evidence="1" key="1">
    <citation type="submission" date="2024-07" db="EMBL/GenBank/DDBJ databases">
        <title>Complete genome sequence of Verrucomicrobiaceae bacterium NT6N.</title>
        <authorList>
            <person name="Huang C."/>
            <person name="Takami H."/>
            <person name="Hamasaki K."/>
        </authorList>
    </citation>
    <scope>NUCLEOTIDE SEQUENCE</scope>
    <source>
        <strain evidence="1">NT6N</strain>
    </source>
</reference>
<gene>
    <name evidence="1" type="ORF">NT6N_25360</name>
</gene>
<evidence type="ECO:0000313" key="1">
    <source>
        <dbReference type="EMBL" id="BDS07496.1"/>
    </source>
</evidence>
<dbReference type="EMBL" id="AP026866">
    <property type="protein sequence ID" value="BDS07496.1"/>
    <property type="molecule type" value="Genomic_DNA"/>
</dbReference>
<dbReference type="KEGG" id="osu:NT6N_25360"/>
<proteinExistence type="predicted"/>